<protein>
    <submittedName>
        <fullName evidence="5">Pleckstrin homology domain containing A5</fullName>
    </submittedName>
</protein>
<dbReference type="Pfam" id="PF25541">
    <property type="entry name" value="TBCA_PH"/>
    <property type="match status" value="1"/>
</dbReference>
<feature type="compositionally biased region" description="Polar residues" evidence="2">
    <location>
        <begin position="344"/>
        <end position="374"/>
    </location>
</feature>
<organism evidence="5 6">
    <name type="scientific">Takifugu rubripes</name>
    <name type="common">Japanese pufferfish</name>
    <name type="synonym">Fugu rubripes</name>
    <dbReference type="NCBI Taxonomy" id="31033"/>
    <lineage>
        <taxon>Eukaryota</taxon>
        <taxon>Metazoa</taxon>
        <taxon>Chordata</taxon>
        <taxon>Craniata</taxon>
        <taxon>Vertebrata</taxon>
        <taxon>Euteleostomi</taxon>
        <taxon>Actinopterygii</taxon>
        <taxon>Neopterygii</taxon>
        <taxon>Teleostei</taxon>
        <taxon>Neoteleostei</taxon>
        <taxon>Acanthomorphata</taxon>
        <taxon>Eupercaria</taxon>
        <taxon>Tetraodontiformes</taxon>
        <taxon>Tetradontoidea</taxon>
        <taxon>Tetraodontidae</taxon>
        <taxon>Takifugu</taxon>
    </lineage>
</organism>
<evidence type="ECO:0000259" key="3">
    <source>
        <dbReference type="PROSITE" id="PS50003"/>
    </source>
</evidence>
<dbReference type="SUPFAM" id="SSF51045">
    <property type="entry name" value="WW domain"/>
    <property type="match status" value="2"/>
</dbReference>
<dbReference type="CDD" id="cd00201">
    <property type="entry name" value="WW"/>
    <property type="match status" value="1"/>
</dbReference>
<feature type="compositionally biased region" description="Basic and acidic residues" evidence="2">
    <location>
        <begin position="277"/>
        <end position="326"/>
    </location>
</feature>
<dbReference type="GO" id="GO:0005829">
    <property type="term" value="C:cytosol"/>
    <property type="evidence" value="ECO:0007669"/>
    <property type="project" value="TreeGrafter"/>
</dbReference>
<reference evidence="5" key="2">
    <citation type="submission" date="2025-08" db="UniProtKB">
        <authorList>
            <consortium name="Ensembl"/>
        </authorList>
    </citation>
    <scope>IDENTIFICATION</scope>
</reference>
<reference evidence="5" key="3">
    <citation type="submission" date="2025-09" db="UniProtKB">
        <authorList>
            <consortium name="Ensembl"/>
        </authorList>
    </citation>
    <scope>IDENTIFICATION</scope>
</reference>
<feature type="compositionally biased region" description="Basic residues" evidence="2">
    <location>
        <begin position="131"/>
        <end position="140"/>
    </location>
</feature>
<dbReference type="InterPro" id="IPR001202">
    <property type="entry name" value="WW_dom"/>
</dbReference>
<feature type="region of interest" description="Disordered" evidence="2">
    <location>
        <begin position="273"/>
        <end position="417"/>
    </location>
</feature>
<dbReference type="GO" id="GO:0010314">
    <property type="term" value="F:phosphatidylinositol-5-phosphate binding"/>
    <property type="evidence" value="ECO:0007669"/>
    <property type="project" value="TreeGrafter"/>
</dbReference>
<evidence type="ECO:0000259" key="4">
    <source>
        <dbReference type="PROSITE" id="PS50020"/>
    </source>
</evidence>
<evidence type="ECO:0000256" key="1">
    <source>
        <dbReference type="SAM" id="Coils"/>
    </source>
</evidence>
<dbReference type="CDD" id="cd13248">
    <property type="entry name" value="PH_PEPP1_2_3"/>
    <property type="match status" value="1"/>
</dbReference>
<dbReference type="GO" id="GO:0080025">
    <property type="term" value="F:phosphatidylinositol-3,5-bisphosphate binding"/>
    <property type="evidence" value="ECO:0007669"/>
    <property type="project" value="TreeGrafter"/>
</dbReference>
<reference evidence="5 6" key="1">
    <citation type="journal article" date="2011" name="Genome Biol. Evol.">
        <title>Integration of the genetic map and genome assembly of fugu facilitates insights into distinct features of genome evolution in teleosts and mammals.</title>
        <authorList>
            <person name="Kai W."/>
            <person name="Kikuchi K."/>
            <person name="Tohari S."/>
            <person name="Chew A.K."/>
            <person name="Tay A."/>
            <person name="Fujiwara A."/>
            <person name="Hosoya S."/>
            <person name="Suetake H."/>
            <person name="Naruse K."/>
            <person name="Brenner S."/>
            <person name="Suzuki Y."/>
            <person name="Venkatesh B."/>
        </authorList>
    </citation>
    <scope>NUCLEOTIDE SEQUENCE [LARGE SCALE GENOMIC DNA]</scope>
</reference>
<dbReference type="InterPro" id="IPR036020">
    <property type="entry name" value="WW_dom_sf"/>
</dbReference>
<dbReference type="PROSITE" id="PS50020">
    <property type="entry name" value="WW_DOMAIN_2"/>
    <property type="match status" value="2"/>
</dbReference>
<feature type="compositionally biased region" description="Pro residues" evidence="2">
    <location>
        <begin position="880"/>
        <end position="900"/>
    </location>
</feature>
<dbReference type="SMART" id="SM00233">
    <property type="entry name" value="PH"/>
    <property type="match status" value="1"/>
</dbReference>
<feature type="domain" description="PH" evidence="3">
    <location>
        <begin position="153"/>
        <end position="252"/>
    </location>
</feature>
<dbReference type="InterPro" id="IPR040392">
    <property type="entry name" value="PKHA4-7_PH"/>
</dbReference>
<dbReference type="PROSITE" id="PS50003">
    <property type="entry name" value="PH_DOMAIN"/>
    <property type="match status" value="1"/>
</dbReference>
<dbReference type="InterPro" id="IPR011993">
    <property type="entry name" value="PH-like_dom_sf"/>
</dbReference>
<feature type="region of interest" description="Disordered" evidence="2">
    <location>
        <begin position="1043"/>
        <end position="1083"/>
    </location>
</feature>
<dbReference type="InterPro" id="IPR057971">
    <property type="entry name" value="PKHA4-7_TBCA"/>
</dbReference>
<dbReference type="AlphaFoldDB" id="A0A674NJF5"/>
<dbReference type="Ensembl" id="ENSTRUT00000089906.1">
    <property type="protein sequence ID" value="ENSTRUP00000073739.1"/>
    <property type="gene ID" value="ENSTRUG00000017012.3"/>
</dbReference>
<gene>
    <name evidence="5" type="primary">LOC101074348</name>
</gene>
<dbReference type="SMART" id="SM00456">
    <property type="entry name" value="WW"/>
    <property type="match status" value="2"/>
</dbReference>
<feature type="domain" description="WW" evidence="4">
    <location>
        <begin position="56"/>
        <end position="89"/>
    </location>
</feature>
<dbReference type="GO" id="GO:0032266">
    <property type="term" value="F:phosphatidylinositol-3-phosphate binding"/>
    <property type="evidence" value="ECO:0007669"/>
    <property type="project" value="TreeGrafter"/>
</dbReference>
<feature type="compositionally biased region" description="Low complexity" evidence="2">
    <location>
        <begin position="1059"/>
        <end position="1070"/>
    </location>
</feature>
<dbReference type="Gene3D" id="2.30.29.30">
    <property type="entry name" value="Pleckstrin-homology domain (PH domain)/Phosphotyrosine-binding domain (PTB)"/>
    <property type="match status" value="1"/>
</dbReference>
<proteinExistence type="predicted"/>
<feature type="compositionally biased region" description="Basic residues" evidence="2">
    <location>
        <begin position="1043"/>
        <end position="1054"/>
    </location>
</feature>
<dbReference type="FunFam" id="2.30.29.30:FF:000083">
    <property type="entry name" value="Pleckstrin homology domain-containing family A member 5"/>
    <property type="match status" value="1"/>
</dbReference>
<dbReference type="GeneTree" id="ENSGT00940000155728"/>
<dbReference type="SUPFAM" id="SSF50729">
    <property type="entry name" value="PH domain-like"/>
    <property type="match status" value="1"/>
</dbReference>
<dbReference type="PANTHER" id="PTHR12752">
    <property type="entry name" value="PHOSPHOINOSITOL 3-PHOSPHATE-BINDING PROTEIN"/>
    <property type="match status" value="1"/>
</dbReference>
<feature type="compositionally biased region" description="Polar residues" evidence="2">
    <location>
        <begin position="107"/>
        <end position="123"/>
    </location>
</feature>
<feature type="region of interest" description="Disordered" evidence="2">
    <location>
        <begin position="852"/>
        <end position="1030"/>
    </location>
</feature>
<feature type="coiled-coil region" evidence="1">
    <location>
        <begin position="725"/>
        <end position="752"/>
    </location>
</feature>
<dbReference type="Pfam" id="PF00169">
    <property type="entry name" value="PH"/>
    <property type="match status" value="1"/>
</dbReference>
<accession>A0A674NJF5</accession>
<sequence length="1215" mass="138470">MAAELQPEWASSLPPSWSYGVTRDGRLFFINEEAKSTTWLHPGSGEAALTGHRTTPDLPTGWEEGYTFEGARCFINHNEQKVTCKHPVSISVFCSNEKMERPLSTMSEASNYTGGSENTTNADSPAGRPSRSSKKIHNFGKRSNSIRRNPSAPVIKRNWLYKQDSTGMKLWKKRWFVLSDLCLFYYRDEKEEGILGSILLPSFHVSMLSVDDHVNRKYAFKAAHPNMRTYYFCTDTAKEMESWMKVMTDAALVQAEPVKRFVLDKLKVEECGPQESNHVENHRSQLTEPEIQKNERNREVDQEERKQRDAERYGFQKDGGERERPLTKINSVKLQPAQAAAVKNNITSAQVSTETDGSRRSPQVNGSGEQSPANGTGGPPQRTPTHEADRNLSRTSSMHQLEQWVRTQRGRGQDEDNRSIASYQTLPRNMPSHRVQYMPQYGETYCSIPRNSIAQRDSICSISPSLYEALGPSPVDKRRSMRDDTMWHLFEWQQRQAYARQPGLYNNMSSPKTMMNLSEHAVPMHSIPPSPSHGSLSMYGGYSPMRSYSMLGARSEVSSPIYRRDQSFERRQRPQYSKYVYPPDRRSMPVGIPVQTITSQSLQSKTPEELTLLLIKLRRQQAELNSIREHTVAQLMQLNMDGDHPKNDILSHHLQRNLMYLDNQMKENDPLIVMTHAMIENSAPRPQLYQQLGPDDYRDYAYTCLPEEMDVDSKLSRMCELDKILRTQEEKLQQLYREKHTLETALLSASQEIEMGSDNPAAMQSVIQQRDLLESGLLSTCREISRVTAELERLWREYDKIEGEVTVTKNILLEQLEALGSPQMEPPSQQHVFFQKELWKIQDVLEALSQHKAQRHAVDGMNPYKHRAEVKRRPEEDSAPPRPPLPQSYEPIPPTVPPLPSRASIRPSSLYRPEDRKASPRNGTQSGPDYRLYKSEPELTTVTEVDENNGEDRSEHPPETPGNKGTSYPVGIVPPRTKSPVPESSSIASYVTLRKNKKSDSRMVSLKSLNRPRSAVEQQLCPGESGRPRMSVEEQLERIRRHQQGALREKKKGLGIRASSQDSTPSRSQSFTKENHFRSSQMRRRDEVISCDIQELEASLRQQEVVREQETPAEEIARLKEASADDHINMDRENVLPSLALSPEDDTVEEVTLQEKEKLINISYELAAEASKRSKLVAGRRPHRGARPCCACCTDAAHYVTDWVDSGCALVFDHL</sequence>
<dbReference type="InterPro" id="IPR001849">
    <property type="entry name" value="PH_domain"/>
</dbReference>
<keyword evidence="6" id="KW-1185">Reference proteome</keyword>
<evidence type="ECO:0000313" key="5">
    <source>
        <dbReference type="Ensembl" id="ENSTRUP00000073739.1"/>
    </source>
</evidence>
<feature type="domain" description="WW" evidence="4">
    <location>
        <begin position="11"/>
        <end position="44"/>
    </location>
</feature>
<dbReference type="GO" id="GO:0070273">
    <property type="term" value="F:phosphatidylinositol-4-phosphate binding"/>
    <property type="evidence" value="ECO:0007669"/>
    <property type="project" value="TreeGrafter"/>
</dbReference>
<dbReference type="Gene3D" id="2.20.70.10">
    <property type="match status" value="2"/>
</dbReference>
<feature type="compositionally biased region" description="Basic and acidic residues" evidence="2">
    <location>
        <begin position="1073"/>
        <end position="1083"/>
    </location>
</feature>
<evidence type="ECO:0000313" key="6">
    <source>
        <dbReference type="Proteomes" id="UP000005226"/>
    </source>
</evidence>
<dbReference type="PANTHER" id="PTHR12752:SF3">
    <property type="entry name" value="PLECKSTRIN HOMOLOGY DOMAIN-CONTAINING FAMILY A MEMBER 5"/>
    <property type="match status" value="1"/>
</dbReference>
<feature type="region of interest" description="Disordered" evidence="2">
    <location>
        <begin position="107"/>
        <end position="149"/>
    </location>
</feature>
<dbReference type="Proteomes" id="UP000005226">
    <property type="component" value="Chromosome 9"/>
</dbReference>
<dbReference type="PROSITE" id="PS01159">
    <property type="entry name" value="WW_DOMAIN_1"/>
    <property type="match status" value="1"/>
</dbReference>
<name>A0A674NJF5_TAKRU</name>
<evidence type="ECO:0000256" key="2">
    <source>
        <dbReference type="SAM" id="MobiDB-lite"/>
    </source>
</evidence>
<keyword evidence="1" id="KW-0175">Coiled coil</keyword>